<evidence type="ECO:0000313" key="3">
    <source>
        <dbReference type="EMBL" id="GFQ06549.1"/>
    </source>
</evidence>
<dbReference type="InterPro" id="IPR050942">
    <property type="entry name" value="F-box_BR-signaling"/>
</dbReference>
<dbReference type="OrthoDB" id="1523976at2759"/>
<reference evidence="3" key="1">
    <citation type="submission" date="2020-07" db="EMBL/GenBank/DDBJ databases">
        <title>Ethylene signaling mediates host invasion by parasitic plants.</title>
        <authorList>
            <person name="Yoshida S."/>
        </authorList>
    </citation>
    <scope>NUCLEOTIDE SEQUENCE</scope>
    <source>
        <strain evidence="3">Okayama</strain>
    </source>
</reference>
<feature type="domain" description="KIB1-4 beta-propeller" evidence="2">
    <location>
        <begin position="30"/>
        <end position="362"/>
    </location>
</feature>
<keyword evidence="4" id="KW-1185">Reference proteome</keyword>
<dbReference type="PANTHER" id="PTHR44259:SF37">
    <property type="entry name" value="DUF1618 DOMAIN-CONTAINING PROTEIN"/>
    <property type="match status" value="1"/>
</dbReference>
<dbReference type="EMBL" id="BMAC01001260">
    <property type="protein sequence ID" value="GFQ06549.1"/>
    <property type="molecule type" value="Genomic_DNA"/>
</dbReference>
<sequence>MVSTSSCSSPWLTLPPTFPEEEGGDTTYNLYSLADDKVLRFPGQVKRGKYDLRSHKSDVVGSSHGWLVHLNQNRGVLFLSNPISRRLIELPPIHFLPDPETQSRYSQFRISKLVLSSSPDDKDCRAMISFGPGDRLAFCSPRTSMEWIPIGISDVTPSVRCYRRYQDFVPLPNSHHLFTSVTDLYLDVWDVKEPRSPRLAMIGSTDDEDTYPWPDRSEEDTELKSSCVQLKYLVLFSDDQLFLVVRHVVERMVPDGSPIKTGYYCDYDPDPDNKDYPYKTIGFDVYRVDRKDGLAGKWNLSYMDGCLDGLAMFVGTNHSFALPAVEFPELKPDAIYFADDPEFTPPSCLERSYGGHDVGIFDYRNSTISPCCGYPCDYRSIQRIDPPPMWFTPSPTQLSK</sequence>
<feature type="compositionally biased region" description="Polar residues" evidence="1">
    <location>
        <begin position="1"/>
        <end position="11"/>
    </location>
</feature>
<feature type="region of interest" description="Disordered" evidence="1">
    <location>
        <begin position="1"/>
        <end position="20"/>
    </location>
</feature>
<dbReference type="Pfam" id="PF03478">
    <property type="entry name" value="Beta-prop_KIB1-4"/>
    <property type="match status" value="1"/>
</dbReference>
<gene>
    <name evidence="3" type="ORF">PHJA_002798900</name>
</gene>
<evidence type="ECO:0000313" key="4">
    <source>
        <dbReference type="Proteomes" id="UP000653305"/>
    </source>
</evidence>
<accession>A0A830D9V5</accession>
<comment type="caution">
    <text evidence="3">The sequence shown here is derived from an EMBL/GenBank/DDBJ whole genome shotgun (WGS) entry which is preliminary data.</text>
</comment>
<dbReference type="Proteomes" id="UP000653305">
    <property type="component" value="Unassembled WGS sequence"/>
</dbReference>
<evidence type="ECO:0000259" key="2">
    <source>
        <dbReference type="Pfam" id="PF03478"/>
    </source>
</evidence>
<protein>
    <recommendedName>
        <fullName evidence="2">KIB1-4 beta-propeller domain-containing protein</fullName>
    </recommendedName>
</protein>
<dbReference type="AlphaFoldDB" id="A0A830D9V5"/>
<proteinExistence type="predicted"/>
<name>A0A830D9V5_9LAMI</name>
<evidence type="ECO:0000256" key="1">
    <source>
        <dbReference type="SAM" id="MobiDB-lite"/>
    </source>
</evidence>
<dbReference type="PANTHER" id="PTHR44259">
    <property type="entry name" value="OS07G0183000 PROTEIN-RELATED"/>
    <property type="match status" value="1"/>
</dbReference>
<dbReference type="InterPro" id="IPR005174">
    <property type="entry name" value="KIB1-4_b-propeller"/>
</dbReference>
<organism evidence="3 4">
    <name type="scientific">Phtheirospermum japonicum</name>
    <dbReference type="NCBI Taxonomy" id="374723"/>
    <lineage>
        <taxon>Eukaryota</taxon>
        <taxon>Viridiplantae</taxon>
        <taxon>Streptophyta</taxon>
        <taxon>Embryophyta</taxon>
        <taxon>Tracheophyta</taxon>
        <taxon>Spermatophyta</taxon>
        <taxon>Magnoliopsida</taxon>
        <taxon>eudicotyledons</taxon>
        <taxon>Gunneridae</taxon>
        <taxon>Pentapetalae</taxon>
        <taxon>asterids</taxon>
        <taxon>lamiids</taxon>
        <taxon>Lamiales</taxon>
        <taxon>Orobanchaceae</taxon>
        <taxon>Orobanchaceae incertae sedis</taxon>
        <taxon>Phtheirospermum</taxon>
    </lineage>
</organism>